<dbReference type="PATRIC" id="fig|1423775.4.peg.1494"/>
<feature type="region of interest" description="Disordered" evidence="1">
    <location>
        <begin position="128"/>
        <end position="181"/>
    </location>
</feature>
<dbReference type="InterPro" id="IPR009061">
    <property type="entry name" value="DNA-bd_dom_put_sf"/>
</dbReference>
<dbReference type="STRING" id="1423775.FD03_GL001466"/>
<dbReference type="Gene3D" id="1.10.1660.10">
    <property type="match status" value="1"/>
</dbReference>
<protein>
    <recommendedName>
        <fullName evidence="4">HTH merR-type domain-containing protein</fullName>
    </recommendedName>
</protein>
<dbReference type="RefSeq" id="WP_025024616.1">
    <property type="nucleotide sequence ID" value="NZ_AZDZ01000019.1"/>
</dbReference>
<proteinExistence type="predicted"/>
<reference evidence="2 3" key="1">
    <citation type="journal article" date="2015" name="Genome Announc.">
        <title>Expanding the biotechnology potential of lactobacilli through comparative genomics of 213 strains and associated genera.</title>
        <authorList>
            <person name="Sun Z."/>
            <person name="Harris H.M."/>
            <person name="McCann A."/>
            <person name="Guo C."/>
            <person name="Argimon S."/>
            <person name="Zhang W."/>
            <person name="Yang X."/>
            <person name="Jeffery I.B."/>
            <person name="Cooney J.C."/>
            <person name="Kagawa T.F."/>
            <person name="Liu W."/>
            <person name="Song Y."/>
            <person name="Salvetti E."/>
            <person name="Wrobel A."/>
            <person name="Rasinkangas P."/>
            <person name="Parkhill J."/>
            <person name="Rea M.C."/>
            <person name="O'Sullivan O."/>
            <person name="Ritari J."/>
            <person name="Douillard F.P."/>
            <person name="Paul Ross R."/>
            <person name="Yang R."/>
            <person name="Briner A.E."/>
            <person name="Felis G.E."/>
            <person name="de Vos W.M."/>
            <person name="Barrangou R."/>
            <person name="Klaenhammer T.R."/>
            <person name="Caufield P.W."/>
            <person name="Cui Y."/>
            <person name="Zhang H."/>
            <person name="O'Toole P.W."/>
        </authorList>
    </citation>
    <scope>NUCLEOTIDE SEQUENCE [LARGE SCALE GENOMIC DNA]</scope>
    <source>
        <strain evidence="2 3">DSM 19682</strain>
    </source>
</reference>
<dbReference type="SUPFAM" id="SSF46955">
    <property type="entry name" value="Putative DNA-binding domain"/>
    <property type="match status" value="1"/>
</dbReference>
<evidence type="ECO:0000256" key="1">
    <source>
        <dbReference type="SAM" id="MobiDB-lite"/>
    </source>
</evidence>
<evidence type="ECO:0000313" key="3">
    <source>
        <dbReference type="Proteomes" id="UP000051248"/>
    </source>
</evidence>
<comment type="caution">
    <text evidence="2">The sequence shown here is derived from an EMBL/GenBank/DDBJ whole genome shotgun (WGS) entry which is preliminary data.</text>
</comment>
<accession>A0A0R1K650</accession>
<dbReference type="Proteomes" id="UP000051248">
    <property type="component" value="Unassembled WGS sequence"/>
</dbReference>
<sequence length="181" mass="20846">MSRAKSNKFLTPAKAAEELGISVATLRKYSLIVEHTTGNADYFERNSQNNRLYTAKNLEDFKQMVELGHRPKMTLDSAAKQIFPVASEDAEETDSKDVEVAQLKKTLEDLRANEDKKDQTIADLKQQLADAKEERDSLQSQFDRFKEENEKTQDAVIKEKVNEQVHEDNDKGGHWWNRFVK</sequence>
<evidence type="ECO:0008006" key="4">
    <source>
        <dbReference type="Google" id="ProtNLM"/>
    </source>
</evidence>
<dbReference type="EMBL" id="AZDZ01000019">
    <property type="protein sequence ID" value="KRK79103.1"/>
    <property type="molecule type" value="Genomic_DNA"/>
</dbReference>
<gene>
    <name evidence="2" type="ORF">FD03_GL001466</name>
</gene>
<feature type="compositionally biased region" description="Basic and acidic residues" evidence="1">
    <location>
        <begin position="130"/>
        <end position="173"/>
    </location>
</feature>
<keyword evidence="3" id="KW-1185">Reference proteome</keyword>
<organism evidence="2 3">
    <name type="scientific">Companilactobacillus nodensis DSM 19682 = JCM 14932 = NBRC 107160</name>
    <dbReference type="NCBI Taxonomy" id="1423775"/>
    <lineage>
        <taxon>Bacteria</taxon>
        <taxon>Bacillati</taxon>
        <taxon>Bacillota</taxon>
        <taxon>Bacilli</taxon>
        <taxon>Lactobacillales</taxon>
        <taxon>Lactobacillaceae</taxon>
        <taxon>Companilactobacillus</taxon>
    </lineage>
</organism>
<dbReference type="OrthoDB" id="2157217at2"/>
<dbReference type="AlphaFoldDB" id="A0A0R1K650"/>
<dbReference type="eggNOG" id="ENOG5033CQY">
    <property type="taxonomic scope" value="Bacteria"/>
</dbReference>
<name>A0A0R1K650_9LACO</name>
<evidence type="ECO:0000313" key="2">
    <source>
        <dbReference type="EMBL" id="KRK79103.1"/>
    </source>
</evidence>